<feature type="transmembrane region" description="Helical" evidence="1">
    <location>
        <begin position="357"/>
        <end position="377"/>
    </location>
</feature>
<feature type="transmembrane region" description="Helical" evidence="1">
    <location>
        <begin position="383"/>
        <end position="401"/>
    </location>
</feature>
<dbReference type="Gene3D" id="1.20.210.10">
    <property type="entry name" value="Cytochrome c oxidase-like, subunit I domain"/>
    <property type="match status" value="1"/>
</dbReference>
<evidence type="ECO:0000313" key="3">
    <source>
        <dbReference type="Proteomes" id="UP000192940"/>
    </source>
</evidence>
<evidence type="ECO:0000313" key="2">
    <source>
        <dbReference type="EMBL" id="SMF90693.1"/>
    </source>
</evidence>
<dbReference type="InterPro" id="IPR036927">
    <property type="entry name" value="Cyt_c_oxase-like_su1_sf"/>
</dbReference>
<keyword evidence="1" id="KW-1133">Transmembrane helix</keyword>
<feature type="transmembrane region" description="Helical" evidence="1">
    <location>
        <begin position="213"/>
        <end position="230"/>
    </location>
</feature>
<proteinExistence type="predicted"/>
<dbReference type="RefSeq" id="WP_208915839.1">
    <property type="nucleotide sequence ID" value="NZ_LT840184.1"/>
</dbReference>
<feature type="transmembrane region" description="Helical" evidence="1">
    <location>
        <begin position="7"/>
        <end position="30"/>
    </location>
</feature>
<accession>A0A1X7HQW7</accession>
<keyword evidence="1" id="KW-0812">Transmembrane</keyword>
<keyword evidence="1" id="KW-0472">Membrane</keyword>
<dbReference type="Proteomes" id="UP000192940">
    <property type="component" value="Chromosome I"/>
</dbReference>
<reference evidence="2 3" key="1">
    <citation type="submission" date="2017-04" db="EMBL/GenBank/DDBJ databases">
        <authorList>
            <person name="Afonso C.L."/>
            <person name="Miller P.J."/>
            <person name="Scott M.A."/>
            <person name="Spackman E."/>
            <person name="Goraichik I."/>
            <person name="Dimitrov K.M."/>
            <person name="Suarez D.L."/>
            <person name="Swayne D.E."/>
        </authorList>
    </citation>
    <scope>NUCLEOTIDE SEQUENCE [LARGE SCALE GENOMIC DNA]</scope>
    <source>
        <strain evidence="2 3">N3/975</strain>
    </source>
</reference>
<evidence type="ECO:0008006" key="4">
    <source>
        <dbReference type="Google" id="ProtNLM"/>
    </source>
</evidence>
<dbReference type="STRING" id="1313296.SAMN05661091_5189"/>
<name>A0A1X7HQW7_9BACL</name>
<keyword evidence="3" id="KW-1185">Reference proteome</keyword>
<feature type="transmembrane region" description="Helical" evidence="1">
    <location>
        <begin position="42"/>
        <end position="67"/>
    </location>
</feature>
<organism evidence="2 3">
    <name type="scientific">Paenibacillus uliginis N3/975</name>
    <dbReference type="NCBI Taxonomy" id="1313296"/>
    <lineage>
        <taxon>Bacteria</taxon>
        <taxon>Bacillati</taxon>
        <taxon>Bacillota</taxon>
        <taxon>Bacilli</taxon>
        <taxon>Bacillales</taxon>
        <taxon>Paenibacillaceae</taxon>
        <taxon>Paenibacillus</taxon>
    </lineage>
</organism>
<protein>
    <recommendedName>
        <fullName evidence="4">Cytochrome C and Quinol oxidase polypeptide I</fullName>
    </recommendedName>
</protein>
<dbReference type="EMBL" id="LT840184">
    <property type="protein sequence ID" value="SMF90693.1"/>
    <property type="molecule type" value="Genomic_DNA"/>
</dbReference>
<feature type="transmembrane region" description="Helical" evidence="1">
    <location>
        <begin position="276"/>
        <end position="294"/>
    </location>
</feature>
<feature type="transmembrane region" description="Helical" evidence="1">
    <location>
        <begin position="177"/>
        <end position="201"/>
    </location>
</feature>
<dbReference type="AlphaFoldDB" id="A0A1X7HQW7"/>
<gene>
    <name evidence="2" type="ORF">SAMN05661091_5189</name>
</gene>
<feature type="transmembrane region" description="Helical" evidence="1">
    <location>
        <begin position="79"/>
        <end position="96"/>
    </location>
</feature>
<dbReference type="SUPFAM" id="SSF81442">
    <property type="entry name" value="Cytochrome c oxidase subunit I-like"/>
    <property type="match status" value="1"/>
</dbReference>
<evidence type="ECO:0000256" key="1">
    <source>
        <dbReference type="SAM" id="Phobius"/>
    </source>
</evidence>
<feature type="transmembrane region" description="Helical" evidence="1">
    <location>
        <begin position="102"/>
        <end position="123"/>
    </location>
</feature>
<feature type="transmembrane region" description="Helical" evidence="1">
    <location>
        <begin position="135"/>
        <end position="157"/>
    </location>
</feature>
<feature type="transmembrane region" description="Helical" evidence="1">
    <location>
        <begin position="314"/>
        <end position="336"/>
    </location>
</feature>
<feature type="transmembrane region" description="Helical" evidence="1">
    <location>
        <begin position="236"/>
        <end position="255"/>
    </location>
</feature>
<sequence>MFRLPFTFIITGMISFVLFHFLTFADFAGWVHSEPRSPDGWFHIHLLVLGWATMMAMGAVYQLINVVLQTELHSKRLGYIHYGLFATGTLGLLAGFDHFNAKWIAAFATLAFAGILLFAWNIGATLLKAKQWNPITISTACAIIYLCLAALTGMLMGMDFKFNFLGIYHMKLLGAHIWLGTIGWFGLLVTGFSYKLLPMFYLAHQYPVSLQKWVLVFWNAAVWLGCYGFLSSKVIFNAAAFIVLIVALSLYNVHIGQIMKHKHKKSAGAGIEWTAWSARMLLALVIMGTAAVLYNAELAHQTSFIVFMLWSYLYGWVAVTIMGYLSKIVPFLWWTYKYGPKAGKAKVPTMAQLLPERPVHIGLSSVVLCMGGLLAGLGTNNSVMIMISGMALSVAAVIYMIRIGYVFTR</sequence>